<organism evidence="2 3">
    <name type="scientific">Parafrankia irregularis</name>
    <dbReference type="NCBI Taxonomy" id="795642"/>
    <lineage>
        <taxon>Bacteria</taxon>
        <taxon>Bacillati</taxon>
        <taxon>Actinomycetota</taxon>
        <taxon>Actinomycetes</taxon>
        <taxon>Frankiales</taxon>
        <taxon>Frankiaceae</taxon>
        <taxon>Parafrankia</taxon>
    </lineage>
</organism>
<dbReference type="Proteomes" id="UP000198802">
    <property type="component" value="Unassembled WGS sequence"/>
</dbReference>
<reference evidence="3" key="1">
    <citation type="submission" date="2015-11" db="EMBL/GenBank/DDBJ databases">
        <authorList>
            <person name="Varghese N."/>
        </authorList>
    </citation>
    <scope>NUCLEOTIDE SEQUENCE [LARGE SCALE GENOMIC DNA]</scope>
    <source>
        <strain evidence="3">DSM 45899</strain>
    </source>
</reference>
<evidence type="ECO:0000259" key="1">
    <source>
        <dbReference type="Pfam" id="PF07561"/>
    </source>
</evidence>
<keyword evidence="3" id="KW-1185">Reference proteome</keyword>
<name>A0A0S4QHP5_9ACTN</name>
<evidence type="ECO:0000313" key="3">
    <source>
        <dbReference type="Proteomes" id="UP000198802"/>
    </source>
</evidence>
<sequence length="95" mass="9878">MDLPVITKCAVDACAYNGKQACHAPAITVGDSGALVAHCDTFFVAPSKGGNPSDKGRVGACKVTDCRHNKNFVCQADGISVGFNLNGVDCLTYQK</sequence>
<dbReference type="InterPro" id="IPR011437">
    <property type="entry name" value="DUF1540"/>
</dbReference>
<protein>
    <recommendedName>
        <fullName evidence="1">DUF1540 domain-containing protein</fullName>
    </recommendedName>
</protein>
<dbReference type="RefSeq" id="WP_091273327.1">
    <property type="nucleotide sequence ID" value="NZ_FAOZ01000004.1"/>
</dbReference>
<gene>
    <name evidence="2" type="ORF">Ga0074812_104228</name>
</gene>
<evidence type="ECO:0000313" key="2">
    <source>
        <dbReference type="EMBL" id="CUU55147.1"/>
    </source>
</evidence>
<feature type="domain" description="DUF1540" evidence="1">
    <location>
        <begin position="61"/>
        <end position="82"/>
    </location>
</feature>
<dbReference type="EMBL" id="FAOZ01000004">
    <property type="protein sequence ID" value="CUU55147.1"/>
    <property type="molecule type" value="Genomic_DNA"/>
</dbReference>
<dbReference type="AlphaFoldDB" id="A0A0S4QHP5"/>
<proteinExistence type="predicted"/>
<accession>A0A0S4QHP5</accession>
<feature type="domain" description="DUF1540" evidence="1">
    <location>
        <begin position="8"/>
        <end position="31"/>
    </location>
</feature>
<dbReference type="Pfam" id="PF07561">
    <property type="entry name" value="DUF1540"/>
    <property type="match status" value="2"/>
</dbReference>